<dbReference type="STRING" id="1273541.Pyrde_1076"/>
<feature type="domain" description="MIP18 family-like" evidence="1">
    <location>
        <begin position="16"/>
        <end position="89"/>
    </location>
</feature>
<dbReference type="KEGG" id="pdl:Pyrde_1076"/>
<reference evidence="2 4" key="1">
    <citation type="submission" date="2015-10" db="EMBL/GenBank/DDBJ databases">
        <title>Complete genome sequence of hyperthermophilic archaeon Pyrodictium delaneyi Su06.</title>
        <authorList>
            <person name="Jung J.-H."/>
            <person name="Lin J."/>
            <person name="Holden J.F."/>
            <person name="Park C.-S."/>
        </authorList>
    </citation>
    <scope>NUCLEOTIDE SEQUENCE [LARGE SCALE GENOMIC DNA]</scope>
    <source>
        <strain evidence="2 4">Su06</strain>
    </source>
</reference>
<keyword evidence="5" id="KW-1185">Reference proteome</keyword>
<evidence type="ECO:0000313" key="4">
    <source>
        <dbReference type="Proteomes" id="UP000058613"/>
    </source>
</evidence>
<name>A0A0P0N3M2_9CREN</name>
<dbReference type="OrthoDB" id="371709at2157"/>
<proteinExistence type="predicted"/>
<dbReference type="Gene3D" id="3.30.300.130">
    <property type="entry name" value="Fe-S cluster assembly (FSCA)"/>
    <property type="match status" value="1"/>
</dbReference>
<dbReference type="PANTHER" id="PTHR42831:SF1">
    <property type="entry name" value="FE-S PROTEIN MATURATION AUXILIARY FACTOR YITW"/>
    <property type="match status" value="1"/>
</dbReference>
<dbReference type="Pfam" id="PF01883">
    <property type="entry name" value="FeS_assembly_P"/>
    <property type="match status" value="1"/>
</dbReference>
<organism evidence="2 4">
    <name type="scientific">Pyrodictium delaneyi</name>
    <dbReference type="NCBI Taxonomy" id="1273541"/>
    <lineage>
        <taxon>Archaea</taxon>
        <taxon>Thermoproteota</taxon>
        <taxon>Thermoprotei</taxon>
        <taxon>Desulfurococcales</taxon>
        <taxon>Pyrodictiaceae</taxon>
        <taxon>Pyrodictium</taxon>
    </lineage>
</organism>
<dbReference type="GeneID" id="26099414"/>
<dbReference type="Proteomes" id="UP000058613">
    <property type="component" value="Chromosome"/>
</dbReference>
<dbReference type="PANTHER" id="PTHR42831">
    <property type="entry name" value="FE-S PROTEIN MATURATION AUXILIARY FACTOR YITW"/>
    <property type="match status" value="1"/>
</dbReference>
<accession>A0A0P0N3M2</accession>
<evidence type="ECO:0000313" key="3">
    <source>
        <dbReference type="EMBL" id="OWJ55297.1"/>
    </source>
</evidence>
<dbReference type="RefSeq" id="WP_055408886.1">
    <property type="nucleotide sequence ID" value="NZ_CP013011.1"/>
</dbReference>
<dbReference type="InterPro" id="IPR034904">
    <property type="entry name" value="FSCA_dom_sf"/>
</dbReference>
<dbReference type="EMBL" id="CP013011">
    <property type="protein sequence ID" value="ALL01124.1"/>
    <property type="molecule type" value="Genomic_DNA"/>
</dbReference>
<reference evidence="3 5" key="2">
    <citation type="submission" date="2017-05" db="EMBL/GenBank/DDBJ databases">
        <title>The draft genome of the hyperthermophilic archaeon 'Pyrodictium delaneyi strain Hulk', an iron and nitrate reducer, reveals the capacity for sulfate reduction.</title>
        <authorList>
            <person name="Demey L.M."/>
            <person name="Miller C."/>
            <person name="Manzella M."/>
            <person name="Reguera G."/>
            <person name="Kashefi K."/>
        </authorList>
    </citation>
    <scope>NUCLEOTIDE SEQUENCE [LARGE SCALE GENOMIC DNA]</scope>
    <source>
        <strain evidence="3 5">Hulk</strain>
    </source>
</reference>
<evidence type="ECO:0000313" key="2">
    <source>
        <dbReference type="EMBL" id="ALL01124.1"/>
    </source>
</evidence>
<dbReference type="InterPro" id="IPR052339">
    <property type="entry name" value="Fe-S_Maturation_MIP18"/>
</dbReference>
<dbReference type="SUPFAM" id="SSF117916">
    <property type="entry name" value="Fe-S cluster assembly (FSCA) domain-like"/>
    <property type="match status" value="1"/>
</dbReference>
<protein>
    <submittedName>
        <fullName evidence="3">Phenylacetic acid degradation protein</fullName>
    </submittedName>
</protein>
<dbReference type="Proteomes" id="UP000196694">
    <property type="component" value="Unassembled WGS sequence"/>
</dbReference>
<dbReference type="AlphaFoldDB" id="A0A0P0N3M2"/>
<sequence length="130" mass="15016">MKDTRPGDKINTEEIKRKIVEALRTVYDPEIPVNIYDLGLVYDMKFEGKKVKIRLGLTAPGCPIAGQIAVMAEEAIRQNVPEIEDVEVELDLETPWDPRRVTPEGRKLLQELFGYDVVEEWIKRYEQMQG</sequence>
<gene>
    <name evidence="3" type="ORF">Pdsh_00260</name>
    <name evidence="2" type="ORF">Pyrde_1076</name>
</gene>
<dbReference type="PATRIC" id="fig|1273541.4.peg.1156"/>
<evidence type="ECO:0000313" key="5">
    <source>
        <dbReference type="Proteomes" id="UP000196694"/>
    </source>
</evidence>
<evidence type="ECO:0000259" key="1">
    <source>
        <dbReference type="Pfam" id="PF01883"/>
    </source>
</evidence>
<dbReference type="EMBL" id="NCQP01000001">
    <property type="protein sequence ID" value="OWJ55297.1"/>
    <property type="molecule type" value="Genomic_DNA"/>
</dbReference>
<dbReference type="InterPro" id="IPR002744">
    <property type="entry name" value="MIP18-like"/>
</dbReference>